<reference evidence="2" key="2">
    <citation type="journal article" date="2008" name="Nucleic Acids Res.">
        <title>The rice annotation project database (RAP-DB): 2008 update.</title>
        <authorList>
            <consortium name="The rice annotation project (RAP)"/>
        </authorList>
    </citation>
    <scope>GENOME REANNOTATION</scope>
    <source>
        <strain evidence="2">cv. Nipponbare</strain>
    </source>
</reference>
<gene>
    <name evidence="1" type="primary">OSJNBa0039C01.131</name>
</gene>
<dbReference type="AlphaFoldDB" id="Q84YN1"/>
<reference evidence="2" key="1">
    <citation type="journal article" date="2005" name="Nature">
        <title>The map-based sequence of the rice genome.</title>
        <authorList>
            <consortium name="International rice genome sequencing project (IRGSP)"/>
            <person name="Matsumoto T."/>
            <person name="Wu J."/>
            <person name="Kanamori H."/>
            <person name="Katayose Y."/>
            <person name="Fujisawa M."/>
            <person name="Namiki N."/>
            <person name="Mizuno H."/>
            <person name="Yamamoto K."/>
            <person name="Antonio B.A."/>
            <person name="Baba T."/>
            <person name="Sakata K."/>
            <person name="Nagamura Y."/>
            <person name="Aoki H."/>
            <person name="Arikawa K."/>
            <person name="Arita K."/>
            <person name="Bito T."/>
            <person name="Chiden Y."/>
            <person name="Fujitsuka N."/>
            <person name="Fukunaka R."/>
            <person name="Hamada M."/>
            <person name="Harada C."/>
            <person name="Hayashi A."/>
            <person name="Hijishita S."/>
            <person name="Honda M."/>
            <person name="Hosokawa S."/>
            <person name="Ichikawa Y."/>
            <person name="Idonuma A."/>
            <person name="Iijima M."/>
            <person name="Ikeda M."/>
            <person name="Ikeno M."/>
            <person name="Ito K."/>
            <person name="Ito S."/>
            <person name="Ito T."/>
            <person name="Ito Y."/>
            <person name="Ito Y."/>
            <person name="Iwabuchi A."/>
            <person name="Kamiya K."/>
            <person name="Karasawa W."/>
            <person name="Kurita K."/>
            <person name="Katagiri S."/>
            <person name="Kikuta A."/>
            <person name="Kobayashi H."/>
            <person name="Kobayashi N."/>
            <person name="Machita K."/>
            <person name="Maehara T."/>
            <person name="Masukawa M."/>
            <person name="Mizubayashi T."/>
            <person name="Mukai Y."/>
            <person name="Nagasaki H."/>
            <person name="Nagata Y."/>
            <person name="Naito S."/>
            <person name="Nakashima M."/>
            <person name="Nakama Y."/>
            <person name="Nakamichi Y."/>
            <person name="Nakamura M."/>
            <person name="Meguro A."/>
            <person name="Negishi M."/>
            <person name="Ohta I."/>
            <person name="Ohta T."/>
            <person name="Okamoto M."/>
            <person name="Ono N."/>
            <person name="Saji S."/>
            <person name="Sakaguchi M."/>
            <person name="Sakai K."/>
            <person name="Shibata M."/>
            <person name="Shimokawa T."/>
            <person name="Song J."/>
            <person name="Takazaki Y."/>
            <person name="Terasawa K."/>
            <person name="Tsugane M."/>
            <person name="Tsuji K."/>
            <person name="Ueda S."/>
            <person name="Waki K."/>
            <person name="Yamagata H."/>
            <person name="Yamamoto M."/>
            <person name="Yamamoto S."/>
            <person name="Yamane H."/>
            <person name="Yoshiki S."/>
            <person name="Yoshihara R."/>
            <person name="Yukawa K."/>
            <person name="Zhong H."/>
            <person name="Yano M."/>
            <person name="Yuan Q."/>
            <person name="Ouyang S."/>
            <person name="Liu J."/>
            <person name="Jones K.M."/>
            <person name="Gansberger K."/>
            <person name="Moffat K."/>
            <person name="Hill J."/>
            <person name="Bera J."/>
            <person name="Fadrosh D."/>
            <person name="Jin S."/>
            <person name="Johri S."/>
            <person name="Kim M."/>
            <person name="Overton L."/>
            <person name="Reardon M."/>
            <person name="Tsitrin T."/>
            <person name="Vuong H."/>
            <person name="Weaver B."/>
            <person name="Ciecko A."/>
            <person name="Tallon L."/>
            <person name="Jackson J."/>
            <person name="Pai G."/>
            <person name="Aken S.V."/>
            <person name="Utterback T."/>
            <person name="Reidmuller S."/>
            <person name="Feldblyum T."/>
            <person name="Hsiao J."/>
            <person name="Zismann V."/>
            <person name="Iobst S."/>
            <person name="de Vazeille A.R."/>
            <person name="Buell C.R."/>
            <person name="Ying K."/>
            <person name="Li Y."/>
            <person name="Lu T."/>
            <person name="Huang Y."/>
            <person name="Zhao Q."/>
            <person name="Feng Q."/>
            <person name="Zhang L."/>
            <person name="Zhu J."/>
            <person name="Weng Q."/>
            <person name="Mu J."/>
            <person name="Lu Y."/>
            <person name="Fan D."/>
            <person name="Liu Y."/>
            <person name="Guan J."/>
            <person name="Zhang Y."/>
            <person name="Yu S."/>
            <person name="Liu X."/>
            <person name="Zhang Y."/>
            <person name="Hong G."/>
            <person name="Han B."/>
            <person name="Choisne N."/>
            <person name="Demange N."/>
            <person name="Orjeda G."/>
            <person name="Samain S."/>
            <person name="Cattolico L."/>
            <person name="Pelletier E."/>
            <person name="Couloux A."/>
            <person name="Segurens B."/>
            <person name="Wincker P."/>
            <person name="D'Hont A."/>
            <person name="Scarpelli C."/>
            <person name="Weissenbach J."/>
            <person name="Salanoubat M."/>
            <person name="Quetier F."/>
            <person name="Yu Y."/>
            <person name="Kim H.R."/>
            <person name="Rambo T."/>
            <person name="Currie J."/>
            <person name="Collura K."/>
            <person name="Luo M."/>
            <person name="Yang T."/>
            <person name="Ammiraju J.S.S."/>
            <person name="Engler F."/>
            <person name="Soderlund C."/>
            <person name="Wing R.A."/>
            <person name="Palmer L.E."/>
            <person name="de la Bastide M."/>
            <person name="Spiegel L."/>
            <person name="Nascimento L."/>
            <person name="Zutavern T."/>
            <person name="O'Shaughnessy A."/>
            <person name="Dike S."/>
            <person name="Dedhia N."/>
            <person name="Preston R."/>
            <person name="Balija V."/>
            <person name="McCombie W.R."/>
            <person name="Chow T."/>
            <person name="Chen H."/>
            <person name="Chung M."/>
            <person name="Chen C."/>
            <person name="Shaw J."/>
            <person name="Wu H."/>
            <person name="Hsiao K."/>
            <person name="Chao Y."/>
            <person name="Chu M."/>
            <person name="Cheng C."/>
            <person name="Hour A."/>
            <person name="Lee P."/>
            <person name="Lin S."/>
            <person name="Lin Y."/>
            <person name="Liou J."/>
            <person name="Liu S."/>
            <person name="Hsing Y."/>
            <person name="Raghuvanshi S."/>
            <person name="Mohanty A."/>
            <person name="Bharti A.K."/>
            <person name="Gaur A."/>
            <person name="Gupta V."/>
            <person name="Kumar D."/>
            <person name="Ravi V."/>
            <person name="Vij S."/>
            <person name="Kapur A."/>
            <person name="Khurana P."/>
            <person name="Khurana P."/>
            <person name="Khurana J.P."/>
            <person name="Tyagi A.K."/>
            <person name="Gaikwad K."/>
            <person name="Singh A."/>
            <person name="Dalal V."/>
            <person name="Srivastava S."/>
            <person name="Dixit A."/>
            <person name="Pal A.K."/>
            <person name="Ghazi I.A."/>
            <person name="Yadav M."/>
            <person name="Pandit A."/>
            <person name="Bhargava A."/>
            <person name="Sureshbabu K."/>
            <person name="Batra K."/>
            <person name="Sharma T.R."/>
            <person name="Mohapatra T."/>
            <person name="Singh N.K."/>
            <person name="Messing J."/>
            <person name="Nelson A.B."/>
            <person name="Fuks G."/>
            <person name="Kavchok S."/>
            <person name="Keizer G."/>
            <person name="Linton E."/>
            <person name="Llaca V."/>
            <person name="Song R."/>
            <person name="Tanyolac B."/>
            <person name="Young S."/>
            <person name="Ho-Il K."/>
            <person name="Hahn J.H."/>
            <person name="Sangsakoo G."/>
            <person name="Vanavichit A."/>
            <person name="de Mattos Luiz.A.T."/>
            <person name="Zimmer P.D."/>
            <person name="Malone G."/>
            <person name="Dellagostin O."/>
            <person name="de Oliveira A.C."/>
            <person name="Bevan M."/>
            <person name="Bancroft I."/>
            <person name="Minx P."/>
            <person name="Cordum H."/>
            <person name="Wilson R."/>
            <person name="Cheng Z."/>
            <person name="Jin W."/>
            <person name="Jiang J."/>
            <person name="Leong S.A."/>
            <person name="Iwama H."/>
            <person name="Gojobori T."/>
            <person name="Itoh T."/>
            <person name="Niimura Y."/>
            <person name="Fujii Y."/>
            <person name="Habara T."/>
            <person name="Sakai H."/>
            <person name="Sato Y."/>
            <person name="Wilson G."/>
            <person name="Kumar K."/>
            <person name="McCouch S."/>
            <person name="Juretic N."/>
            <person name="Hoen D."/>
            <person name="Wright S."/>
            <person name="Bruskiewich R."/>
            <person name="Bureau T."/>
            <person name="Miyao A."/>
            <person name="Hirochika H."/>
            <person name="Nishikawa T."/>
            <person name="Kadowaki K."/>
            <person name="Sugiura M."/>
            <person name="Burr B."/>
            <person name="Sasaki T."/>
        </authorList>
    </citation>
    <scope>NUCLEOTIDE SEQUENCE [LARGE SCALE GENOMIC DNA]</scope>
    <source>
        <strain evidence="2">cv. Nipponbare</strain>
    </source>
</reference>
<organism evidence="1 2">
    <name type="scientific">Oryza sativa subsp. japonica</name>
    <name type="common">Rice</name>
    <dbReference type="NCBI Taxonomy" id="39947"/>
    <lineage>
        <taxon>Eukaryota</taxon>
        <taxon>Viridiplantae</taxon>
        <taxon>Streptophyta</taxon>
        <taxon>Embryophyta</taxon>
        <taxon>Tracheophyta</taxon>
        <taxon>Spermatophyta</taxon>
        <taxon>Magnoliopsida</taxon>
        <taxon>Liliopsida</taxon>
        <taxon>Poales</taxon>
        <taxon>Poaceae</taxon>
        <taxon>BOP clade</taxon>
        <taxon>Oryzoideae</taxon>
        <taxon>Oryzeae</taxon>
        <taxon>Oryzinae</taxon>
        <taxon>Oryza</taxon>
        <taxon>Oryza sativa</taxon>
    </lineage>
</organism>
<dbReference type="EMBL" id="AP005768">
    <property type="protein sequence ID" value="BAC57864.1"/>
    <property type="molecule type" value="Genomic_DNA"/>
</dbReference>
<protein>
    <submittedName>
        <fullName evidence="1">Uncharacterized protein</fullName>
    </submittedName>
</protein>
<proteinExistence type="predicted"/>
<name>Q84YN1_ORYSJ</name>
<evidence type="ECO:0000313" key="1">
    <source>
        <dbReference type="EMBL" id="BAC57864.1"/>
    </source>
</evidence>
<dbReference type="Proteomes" id="UP000000763">
    <property type="component" value="Chromosome 7"/>
</dbReference>
<accession>Q84YN1</accession>
<sequence length="86" mass="9806">MPAAVLLAGSFPSRSIRCFTAEESMDDQCLHCKKTRHSKKDHPDFLIVIMAKKGIPFSEDYAKEVKDPLELPMELKQKLKLLEIFA</sequence>
<evidence type="ECO:0000313" key="2">
    <source>
        <dbReference type="Proteomes" id="UP000000763"/>
    </source>
</evidence>